<dbReference type="STRING" id="522772.Dacet_0962"/>
<dbReference type="SUPFAM" id="SSF52540">
    <property type="entry name" value="P-loop containing nucleoside triphosphate hydrolases"/>
    <property type="match status" value="1"/>
</dbReference>
<evidence type="ECO:0000313" key="6">
    <source>
        <dbReference type="Proteomes" id="UP000002012"/>
    </source>
</evidence>
<organism evidence="5 6">
    <name type="scientific">Denitrovibrio acetiphilus (strain DSM 12809 / NBRC 114555 / N2460)</name>
    <dbReference type="NCBI Taxonomy" id="522772"/>
    <lineage>
        <taxon>Bacteria</taxon>
        <taxon>Pseudomonadati</taxon>
        <taxon>Deferribacterota</taxon>
        <taxon>Deferribacteres</taxon>
        <taxon>Deferribacterales</taxon>
        <taxon>Geovibrionaceae</taxon>
        <taxon>Denitrovibrio</taxon>
    </lineage>
</organism>
<dbReference type="InParanoid" id="D4H694"/>
<dbReference type="PaxDb" id="522772-Dacet_0962"/>
<dbReference type="Pfam" id="PF00005">
    <property type="entry name" value="ABC_tran"/>
    <property type="match status" value="1"/>
</dbReference>
<evidence type="ECO:0000256" key="3">
    <source>
        <dbReference type="ARBA" id="ARBA00022840"/>
    </source>
</evidence>
<feature type="domain" description="ABC transporter" evidence="4">
    <location>
        <begin position="7"/>
        <end position="233"/>
    </location>
</feature>
<dbReference type="KEGG" id="dap:Dacet_0962"/>
<evidence type="ECO:0000259" key="4">
    <source>
        <dbReference type="PROSITE" id="PS50893"/>
    </source>
</evidence>
<dbReference type="HOGENOM" id="CLU_000604_1_2_0"/>
<keyword evidence="6" id="KW-1185">Reference proteome</keyword>
<dbReference type="InterPro" id="IPR051782">
    <property type="entry name" value="ABC_Transporter_VariousFunc"/>
</dbReference>
<protein>
    <submittedName>
        <fullName evidence="5">ABC transporter related protein</fullName>
    </submittedName>
</protein>
<name>D4H694_DENA2</name>
<sequence>MHSDNIVEIKNLEHSYGKNKVLHGLSFNVRKGSIFGLLGKNGAGKTTSINIMMGFLRPDSGSCLILGEEAHSLSSDAKRKIGLLHEGHLSYEFLSIAETEEFYEGFYPAWDSDVYNDMINKLKLKRTHKIKNMSCGQRSQVALAVLMAQGAEILILDDFSMGLDAGYRRLFLDMLTHYSKQLNKTVMITSHIVQDLERFVDDALIIEKGVVLKKAPIGELKQGLNKFFFCADSLLSNMDAMDFVHDYSVLNRGYEIVTGLDADKTAERLSCLTSGMTGFEQRELSLEDAFIALTGKY</sequence>
<dbReference type="SMART" id="SM00382">
    <property type="entry name" value="AAA"/>
    <property type="match status" value="1"/>
</dbReference>
<evidence type="ECO:0000313" key="5">
    <source>
        <dbReference type="EMBL" id="ADD67740.1"/>
    </source>
</evidence>
<dbReference type="Gene3D" id="3.40.50.300">
    <property type="entry name" value="P-loop containing nucleotide triphosphate hydrolases"/>
    <property type="match status" value="1"/>
</dbReference>
<keyword evidence="1" id="KW-0813">Transport</keyword>
<dbReference type="InterPro" id="IPR003593">
    <property type="entry name" value="AAA+_ATPase"/>
</dbReference>
<proteinExistence type="predicted"/>
<dbReference type="GO" id="GO:0016887">
    <property type="term" value="F:ATP hydrolysis activity"/>
    <property type="evidence" value="ECO:0007669"/>
    <property type="project" value="InterPro"/>
</dbReference>
<evidence type="ECO:0000256" key="1">
    <source>
        <dbReference type="ARBA" id="ARBA00022448"/>
    </source>
</evidence>
<dbReference type="PROSITE" id="PS50893">
    <property type="entry name" value="ABC_TRANSPORTER_2"/>
    <property type="match status" value="1"/>
</dbReference>
<gene>
    <name evidence="5" type="ordered locus">Dacet_0962</name>
</gene>
<accession>D4H694</accession>
<dbReference type="GO" id="GO:0005524">
    <property type="term" value="F:ATP binding"/>
    <property type="evidence" value="ECO:0007669"/>
    <property type="project" value="UniProtKB-KW"/>
</dbReference>
<dbReference type="RefSeq" id="WP_013010271.1">
    <property type="nucleotide sequence ID" value="NC_013943.1"/>
</dbReference>
<evidence type="ECO:0000256" key="2">
    <source>
        <dbReference type="ARBA" id="ARBA00022741"/>
    </source>
</evidence>
<keyword evidence="3" id="KW-0067">ATP-binding</keyword>
<dbReference type="PANTHER" id="PTHR42939:SF1">
    <property type="entry name" value="ABC TRANSPORTER ATP-BINDING PROTEIN ALBC-RELATED"/>
    <property type="match status" value="1"/>
</dbReference>
<dbReference type="Proteomes" id="UP000002012">
    <property type="component" value="Chromosome"/>
</dbReference>
<dbReference type="InterPro" id="IPR003439">
    <property type="entry name" value="ABC_transporter-like_ATP-bd"/>
</dbReference>
<dbReference type="InterPro" id="IPR027417">
    <property type="entry name" value="P-loop_NTPase"/>
</dbReference>
<dbReference type="PANTHER" id="PTHR42939">
    <property type="entry name" value="ABC TRANSPORTER ATP-BINDING PROTEIN ALBC-RELATED"/>
    <property type="match status" value="1"/>
</dbReference>
<dbReference type="EMBL" id="CP001968">
    <property type="protein sequence ID" value="ADD67740.1"/>
    <property type="molecule type" value="Genomic_DNA"/>
</dbReference>
<dbReference type="AlphaFoldDB" id="D4H694"/>
<keyword evidence="2" id="KW-0547">Nucleotide-binding</keyword>
<dbReference type="CDD" id="cd03230">
    <property type="entry name" value="ABC_DR_subfamily_A"/>
    <property type="match status" value="1"/>
</dbReference>
<reference evidence="5 6" key="1">
    <citation type="journal article" date="2010" name="Stand. Genomic Sci.">
        <title>Complete genome sequence of Denitrovibrio acetiphilus type strain (N2460).</title>
        <authorList>
            <person name="Kiss H."/>
            <person name="Lang E."/>
            <person name="Lapidus A."/>
            <person name="Copeland A."/>
            <person name="Nolan M."/>
            <person name="Glavina Del Rio T."/>
            <person name="Chen F."/>
            <person name="Lucas S."/>
            <person name="Tice H."/>
            <person name="Cheng J.F."/>
            <person name="Han C."/>
            <person name="Goodwin L."/>
            <person name="Pitluck S."/>
            <person name="Liolios K."/>
            <person name="Pati A."/>
            <person name="Ivanova N."/>
            <person name="Mavromatis K."/>
            <person name="Chen A."/>
            <person name="Palaniappan K."/>
            <person name="Land M."/>
            <person name="Hauser L."/>
            <person name="Chang Y.J."/>
            <person name="Jeffries C.D."/>
            <person name="Detter J.C."/>
            <person name="Brettin T."/>
            <person name="Spring S."/>
            <person name="Rohde M."/>
            <person name="Goker M."/>
            <person name="Woyke T."/>
            <person name="Bristow J."/>
            <person name="Eisen J.A."/>
            <person name="Markowitz V."/>
            <person name="Hugenholtz P."/>
            <person name="Kyrpides N.C."/>
            <person name="Klenk H.P."/>
        </authorList>
    </citation>
    <scope>NUCLEOTIDE SEQUENCE [LARGE SCALE GENOMIC DNA]</scope>
    <source>
        <strain evidence="6">DSM 12809 / NBRC 114555 / N2460</strain>
    </source>
</reference>
<dbReference type="eggNOG" id="COG1131">
    <property type="taxonomic scope" value="Bacteria"/>
</dbReference>